<keyword evidence="1" id="KW-0732">Signal</keyword>
<organism evidence="2 3">
    <name type="scientific">Hyaloscypha hepaticicola</name>
    <dbReference type="NCBI Taxonomy" id="2082293"/>
    <lineage>
        <taxon>Eukaryota</taxon>
        <taxon>Fungi</taxon>
        <taxon>Dikarya</taxon>
        <taxon>Ascomycota</taxon>
        <taxon>Pezizomycotina</taxon>
        <taxon>Leotiomycetes</taxon>
        <taxon>Helotiales</taxon>
        <taxon>Hyaloscyphaceae</taxon>
        <taxon>Hyaloscypha</taxon>
    </lineage>
</organism>
<name>A0A2J6QDD6_9HELO</name>
<feature type="chain" id="PRO_5014362447" evidence="1">
    <location>
        <begin position="19"/>
        <end position="129"/>
    </location>
</feature>
<dbReference type="Proteomes" id="UP000235672">
    <property type="component" value="Unassembled WGS sequence"/>
</dbReference>
<dbReference type="STRING" id="1745343.A0A2J6QDD6"/>
<evidence type="ECO:0000256" key="1">
    <source>
        <dbReference type="SAM" id="SignalP"/>
    </source>
</evidence>
<evidence type="ECO:0000313" key="3">
    <source>
        <dbReference type="Proteomes" id="UP000235672"/>
    </source>
</evidence>
<dbReference type="OrthoDB" id="2141239at2759"/>
<sequence length="129" mass="12871">MQTKTLLLALFAAVTAVASTIPRAANAPEFGTCNPAMSFAFGRPGRKATEGTFLPVDPTIAKGQQDALNPSIITNAICNQLINVCGVAKGSAGETACLAAKATVQSLGTKDATTADAFNSALGVSAAAA</sequence>
<proteinExistence type="predicted"/>
<dbReference type="EMBL" id="KZ613473">
    <property type="protein sequence ID" value="PMD24266.1"/>
    <property type="molecule type" value="Genomic_DNA"/>
</dbReference>
<protein>
    <submittedName>
        <fullName evidence="2">Uncharacterized protein</fullName>
    </submittedName>
</protein>
<keyword evidence="3" id="KW-1185">Reference proteome</keyword>
<gene>
    <name evidence="2" type="ORF">NA56DRAFT_643507</name>
</gene>
<feature type="signal peptide" evidence="1">
    <location>
        <begin position="1"/>
        <end position="18"/>
    </location>
</feature>
<accession>A0A2J6QDD6</accession>
<reference evidence="2 3" key="1">
    <citation type="submission" date="2016-05" db="EMBL/GenBank/DDBJ databases">
        <title>A degradative enzymes factory behind the ericoid mycorrhizal symbiosis.</title>
        <authorList>
            <consortium name="DOE Joint Genome Institute"/>
            <person name="Martino E."/>
            <person name="Morin E."/>
            <person name="Grelet G."/>
            <person name="Kuo A."/>
            <person name="Kohler A."/>
            <person name="Daghino S."/>
            <person name="Barry K."/>
            <person name="Choi C."/>
            <person name="Cichocki N."/>
            <person name="Clum A."/>
            <person name="Copeland A."/>
            <person name="Hainaut M."/>
            <person name="Haridas S."/>
            <person name="Labutti K."/>
            <person name="Lindquist E."/>
            <person name="Lipzen A."/>
            <person name="Khouja H.-R."/>
            <person name="Murat C."/>
            <person name="Ohm R."/>
            <person name="Olson A."/>
            <person name="Spatafora J."/>
            <person name="Veneault-Fourrey C."/>
            <person name="Henrissat B."/>
            <person name="Grigoriev I."/>
            <person name="Martin F."/>
            <person name="Perotto S."/>
        </authorList>
    </citation>
    <scope>NUCLEOTIDE SEQUENCE [LARGE SCALE GENOMIC DNA]</scope>
    <source>
        <strain evidence="2 3">UAMH 7357</strain>
    </source>
</reference>
<dbReference type="AlphaFoldDB" id="A0A2J6QDD6"/>
<evidence type="ECO:0000313" key="2">
    <source>
        <dbReference type="EMBL" id="PMD24266.1"/>
    </source>
</evidence>